<dbReference type="UniPathway" id="UPA00074">
    <property type="reaction ID" value="UER00125"/>
</dbReference>
<dbReference type="OrthoDB" id="9807240at2"/>
<comment type="similarity">
    <text evidence="7">Belongs to the GARS family.</text>
</comment>
<protein>
    <recommendedName>
        <fullName evidence="2">phosphoribosylamine--glycine ligase</fullName>
        <ecNumber evidence="2">6.3.4.13</ecNumber>
    </recommendedName>
    <alternativeName>
        <fullName evidence="8">Glycinamide ribonucleotide synthetase</fullName>
    </alternativeName>
    <alternativeName>
        <fullName evidence="9">Phosphoribosylglycinamide synthetase</fullName>
    </alternativeName>
</protein>
<evidence type="ECO:0000256" key="2">
    <source>
        <dbReference type="ARBA" id="ARBA00013255"/>
    </source>
</evidence>
<evidence type="ECO:0000256" key="5">
    <source>
        <dbReference type="ARBA" id="ARBA00022755"/>
    </source>
</evidence>
<dbReference type="InterPro" id="IPR020561">
    <property type="entry name" value="PRibGlycinamid_synth_ATP-grasp"/>
</dbReference>
<evidence type="ECO:0000313" key="12">
    <source>
        <dbReference type="EMBL" id="ADY14612.1"/>
    </source>
</evidence>
<dbReference type="Gene3D" id="3.30.470.20">
    <property type="entry name" value="ATP-grasp fold, B domain"/>
    <property type="match status" value="1"/>
</dbReference>
<dbReference type="SUPFAM" id="SSF56059">
    <property type="entry name" value="Glutathione synthetase ATP-binding domain-like"/>
    <property type="match status" value="1"/>
</dbReference>
<keyword evidence="6 10" id="KW-0067">ATP-binding</keyword>
<evidence type="ECO:0000256" key="3">
    <source>
        <dbReference type="ARBA" id="ARBA00022598"/>
    </source>
</evidence>
<dbReference type="Gene3D" id="3.90.600.10">
    <property type="entry name" value="Phosphoribosylglycinamide synthetase, C-terminal domain"/>
    <property type="match status" value="1"/>
</dbReference>
<dbReference type="RefSeq" id="WP_013608456.1">
    <property type="nucleotide sequence ID" value="NC_015152.1"/>
</dbReference>
<name>F0RS07_SPHGB</name>
<reference evidence="13" key="1">
    <citation type="submission" date="2011-02" db="EMBL/GenBank/DDBJ databases">
        <title>Complete sequence of Spirochaeta sp. Buddy.</title>
        <authorList>
            <person name="Lucas S."/>
            <person name="Copeland A."/>
            <person name="Lapidus A."/>
            <person name="Cheng J.-F."/>
            <person name="Goodwin L."/>
            <person name="Pitluck S."/>
            <person name="Zeytun A."/>
            <person name="Detter J.C."/>
            <person name="Han C."/>
            <person name="Tapia R."/>
            <person name="Land M."/>
            <person name="Hauser L."/>
            <person name="Kyrpides N."/>
            <person name="Ivanova N."/>
            <person name="Mikhailova N."/>
            <person name="Pagani I."/>
            <person name="Ritalahti K.M."/>
            <person name="Loeffler F.E."/>
            <person name="Woyke T."/>
        </authorList>
    </citation>
    <scope>NUCLEOTIDE SEQUENCE [LARGE SCALE GENOMIC DNA]</scope>
    <source>
        <strain evidence="13">ATCC BAA-1886 / DSM 22777 / Buddy</strain>
    </source>
</reference>
<dbReference type="KEGG" id="sbu:SpiBuddy_2804"/>
<feature type="domain" description="ATP-grasp" evidence="11">
    <location>
        <begin position="107"/>
        <end position="304"/>
    </location>
</feature>
<dbReference type="Pfam" id="PF02843">
    <property type="entry name" value="GARS_C"/>
    <property type="match status" value="1"/>
</dbReference>
<keyword evidence="3 12" id="KW-0436">Ligase</keyword>
<dbReference type="Pfam" id="PF02844">
    <property type="entry name" value="GARS_N"/>
    <property type="match status" value="1"/>
</dbReference>
<evidence type="ECO:0000256" key="9">
    <source>
        <dbReference type="ARBA" id="ARBA00042864"/>
    </source>
</evidence>
<dbReference type="STRING" id="158189.SpiBuddy_2804"/>
<dbReference type="SMART" id="SM01210">
    <property type="entry name" value="GARS_C"/>
    <property type="match status" value="1"/>
</dbReference>
<dbReference type="SUPFAM" id="SSF52440">
    <property type="entry name" value="PreATP-grasp domain"/>
    <property type="match status" value="1"/>
</dbReference>
<dbReference type="NCBIfam" id="TIGR00877">
    <property type="entry name" value="purD"/>
    <property type="match status" value="1"/>
</dbReference>
<evidence type="ECO:0000256" key="8">
    <source>
        <dbReference type="ARBA" id="ARBA00042242"/>
    </source>
</evidence>
<proteinExistence type="inferred from homology"/>
<dbReference type="PANTHER" id="PTHR43472">
    <property type="entry name" value="PHOSPHORIBOSYLAMINE--GLYCINE LIGASE"/>
    <property type="match status" value="1"/>
</dbReference>
<dbReference type="Gene3D" id="3.40.50.20">
    <property type="match status" value="1"/>
</dbReference>
<dbReference type="InterPro" id="IPR037123">
    <property type="entry name" value="PRibGlycinamide_synth_C_sf"/>
</dbReference>
<dbReference type="SMART" id="SM01209">
    <property type="entry name" value="GARS_A"/>
    <property type="match status" value="1"/>
</dbReference>
<sequence>MRVLVLGSGAKDHAIAWWFSQSRLINGLFVAPGNVGTQSIATNLAIDPSDPKQVYEACSTHGIDFVFVGTEAPLFTGVIDYLNERGIDTFGAPSRALKLEGDRNFSRMFTDRHNIPTPTHALFDDEQKLSEYLKRHEGERFVVKSNAIAPSRVMIDSSDYHSLMEFSKNILATSPIILEEHLNGLPITVTLFLDNKGYLALPTSSDYMKAEEGGLPTGGMGSICPVPLQEEVSQALVDTIIEPTLFGLKAERMAYKGVLTISVIITKRGPILVDYHVRFNDPAAQAFVPLIKTDIVDILNAMKHDTLSSITLEASTKSTVALVVASEGYPEKPIIGKDLEPMPASLMLNTFEGAPRYYFGGVQEIEGKLVTTGGRCVTVVGVGYNIMNANKNAYKGVKHVHFEGAWFRKDIGDRFFEN</sequence>
<dbReference type="InterPro" id="IPR000115">
    <property type="entry name" value="PRibGlycinamide_synth"/>
</dbReference>
<dbReference type="PROSITE" id="PS50975">
    <property type="entry name" value="ATP_GRASP"/>
    <property type="match status" value="1"/>
</dbReference>
<dbReference type="eggNOG" id="COG0151">
    <property type="taxonomic scope" value="Bacteria"/>
</dbReference>
<dbReference type="EC" id="6.3.4.13" evidence="2"/>
<evidence type="ECO:0000256" key="6">
    <source>
        <dbReference type="ARBA" id="ARBA00022840"/>
    </source>
</evidence>
<dbReference type="SUPFAM" id="SSF51246">
    <property type="entry name" value="Rudiment single hybrid motif"/>
    <property type="match status" value="1"/>
</dbReference>
<dbReference type="InterPro" id="IPR011054">
    <property type="entry name" value="Rudment_hybrid_motif"/>
</dbReference>
<dbReference type="InterPro" id="IPR016185">
    <property type="entry name" value="PreATP-grasp_dom_sf"/>
</dbReference>
<evidence type="ECO:0000313" key="13">
    <source>
        <dbReference type="Proteomes" id="UP000008466"/>
    </source>
</evidence>
<comment type="pathway">
    <text evidence="1">Purine metabolism; IMP biosynthesis via de novo pathway; N(1)-(5-phospho-D-ribosyl)glycinamide from 5-phospho-alpha-D-ribose 1-diphosphate: step 2/2.</text>
</comment>
<dbReference type="Pfam" id="PF01071">
    <property type="entry name" value="GARS_A"/>
    <property type="match status" value="1"/>
</dbReference>
<dbReference type="HOGENOM" id="CLU_027420_3_0_12"/>
<dbReference type="GO" id="GO:0005524">
    <property type="term" value="F:ATP binding"/>
    <property type="evidence" value="ECO:0007669"/>
    <property type="project" value="UniProtKB-UniRule"/>
</dbReference>
<evidence type="ECO:0000259" key="11">
    <source>
        <dbReference type="PROSITE" id="PS50975"/>
    </source>
</evidence>
<dbReference type="GO" id="GO:0004637">
    <property type="term" value="F:phosphoribosylamine-glycine ligase activity"/>
    <property type="evidence" value="ECO:0007669"/>
    <property type="project" value="UniProtKB-EC"/>
</dbReference>
<dbReference type="AlphaFoldDB" id="F0RS07"/>
<evidence type="ECO:0000256" key="10">
    <source>
        <dbReference type="PROSITE-ProRule" id="PRU00409"/>
    </source>
</evidence>
<accession>F0RS07</accession>
<dbReference type="InterPro" id="IPR020562">
    <property type="entry name" value="PRibGlycinamide_synth_N"/>
</dbReference>
<dbReference type="InterPro" id="IPR020560">
    <property type="entry name" value="PRibGlycinamide_synth_C-dom"/>
</dbReference>
<evidence type="ECO:0000256" key="7">
    <source>
        <dbReference type="ARBA" id="ARBA00038345"/>
    </source>
</evidence>
<gene>
    <name evidence="12" type="ordered locus">SpiBuddy_2804</name>
</gene>
<dbReference type="Proteomes" id="UP000008466">
    <property type="component" value="Chromosome"/>
</dbReference>
<dbReference type="GO" id="GO:0046872">
    <property type="term" value="F:metal ion binding"/>
    <property type="evidence" value="ECO:0007669"/>
    <property type="project" value="InterPro"/>
</dbReference>
<dbReference type="PANTHER" id="PTHR43472:SF1">
    <property type="entry name" value="PHOSPHORIBOSYLAMINE--GLYCINE LIGASE, CHLOROPLASTIC"/>
    <property type="match status" value="1"/>
</dbReference>
<dbReference type="GO" id="GO:0006189">
    <property type="term" value="P:'de novo' IMP biosynthetic process"/>
    <property type="evidence" value="ECO:0007669"/>
    <property type="project" value="UniProtKB-UniPathway"/>
</dbReference>
<evidence type="ECO:0000256" key="4">
    <source>
        <dbReference type="ARBA" id="ARBA00022741"/>
    </source>
</evidence>
<keyword evidence="4 10" id="KW-0547">Nucleotide-binding</keyword>
<evidence type="ECO:0000256" key="1">
    <source>
        <dbReference type="ARBA" id="ARBA00005174"/>
    </source>
</evidence>
<dbReference type="EMBL" id="CP002541">
    <property type="protein sequence ID" value="ADY14612.1"/>
    <property type="molecule type" value="Genomic_DNA"/>
</dbReference>
<dbReference type="InterPro" id="IPR011761">
    <property type="entry name" value="ATP-grasp"/>
</dbReference>
<dbReference type="GO" id="GO:0009113">
    <property type="term" value="P:purine nucleobase biosynthetic process"/>
    <property type="evidence" value="ECO:0007669"/>
    <property type="project" value="InterPro"/>
</dbReference>
<keyword evidence="5" id="KW-0658">Purine biosynthesis</keyword>
<organism evidence="12 13">
    <name type="scientific">Sphaerochaeta globosa (strain ATCC BAA-1886 / DSM 22777 / Buddy)</name>
    <name type="common">Spirochaeta sp. (strain Buddy)</name>
    <dbReference type="NCBI Taxonomy" id="158189"/>
    <lineage>
        <taxon>Bacteria</taxon>
        <taxon>Pseudomonadati</taxon>
        <taxon>Spirochaetota</taxon>
        <taxon>Spirochaetia</taxon>
        <taxon>Spirochaetales</taxon>
        <taxon>Sphaerochaetaceae</taxon>
        <taxon>Sphaerochaeta</taxon>
    </lineage>
</organism>
<keyword evidence="13" id="KW-1185">Reference proteome</keyword>